<dbReference type="KEGG" id="cci:CC1G_02839"/>
<dbReference type="PROSITE" id="PS50056">
    <property type="entry name" value="TYR_PHOSPHATASE_2"/>
    <property type="match status" value="1"/>
</dbReference>
<dbReference type="InterPro" id="IPR057023">
    <property type="entry name" value="PTP-SAK"/>
</dbReference>
<name>A8N070_COPC7</name>
<reference evidence="4 5" key="1">
    <citation type="journal article" date="2010" name="Proc. Natl. Acad. Sci. U.S.A.">
        <title>Insights into evolution of multicellular fungi from the assembled chromosomes of the mushroom Coprinopsis cinerea (Coprinus cinereus).</title>
        <authorList>
            <person name="Stajich J.E."/>
            <person name="Wilke S.K."/>
            <person name="Ahren D."/>
            <person name="Au C.H."/>
            <person name="Birren B.W."/>
            <person name="Borodovsky M."/>
            <person name="Burns C."/>
            <person name="Canback B."/>
            <person name="Casselton L.A."/>
            <person name="Cheng C.K."/>
            <person name="Deng J."/>
            <person name="Dietrich F.S."/>
            <person name="Fargo D.C."/>
            <person name="Farman M.L."/>
            <person name="Gathman A.C."/>
            <person name="Goldberg J."/>
            <person name="Guigo R."/>
            <person name="Hoegger P.J."/>
            <person name="Hooker J.B."/>
            <person name="Huggins A."/>
            <person name="James T.Y."/>
            <person name="Kamada T."/>
            <person name="Kilaru S."/>
            <person name="Kodira C."/>
            <person name="Kues U."/>
            <person name="Kupfer D."/>
            <person name="Kwan H.S."/>
            <person name="Lomsadze A."/>
            <person name="Li W."/>
            <person name="Lilly W.W."/>
            <person name="Ma L.J."/>
            <person name="Mackey A.J."/>
            <person name="Manning G."/>
            <person name="Martin F."/>
            <person name="Muraguchi H."/>
            <person name="Natvig D.O."/>
            <person name="Palmerini H."/>
            <person name="Ramesh M.A."/>
            <person name="Rehmeyer C.J."/>
            <person name="Roe B.A."/>
            <person name="Shenoy N."/>
            <person name="Stanke M."/>
            <person name="Ter-Hovhannisyan V."/>
            <person name="Tunlid A."/>
            <person name="Velagapudi R."/>
            <person name="Vision T.J."/>
            <person name="Zeng Q."/>
            <person name="Zolan M.E."/>
            <person name="Pukkila P.J."/>
        </authorList>
    </citation>
    <scope>NUCLEOTIDE SEQUENCE [LARGE SCALE GENOMIC DNA]</scope>
    <source>
        <strain evidence="5">Okayama-7 / 130 / ATCC MYA-4618 / FGSC 9003</strain>
    </source>
</reference>
<dbReference type="CDD" id="cd14494">
    <property type="entry name" value="PTP_DSP_cys"/>
    <property type="match status" value="1"/>
</dbReference>
<dbReference type="Gene3D" id="3.90.190.10">
    <property type="entry name" value="Protein tyrosine phosphatase superfamily"/>
    <property type="match status" value="1"/>
</dbReference>
<dbReference type="OMA" id="REVEYHN"/>
<dbReference type="InterPro" id="IPR000387">
    <property type="entry name" value="Tyr_Pase_dom"/>
</dbReference>
<feature type="compositionally biased region" description="Basic residues" evidence="2">
    <location>
        <begin position="1"/>
        <end position="10"/>
    </location>
</feature>
<evidence type="ECO:0000256" key="1">
    <source>
        <dbReference type="ARBA" id="ARBA00022801"/>
    </source>
</evidence>
<dbReference type="VEuPathDB" id="FungiDB:CC1G_02839"/>
<dbReference type="InterPro" id="IPR050561">
    <property type="entry name" value="PTP"/>
</dbReference>
<evidence type="ECO:0000256" key="2">
    <source>
        <dbReference type="SAM" id="MobiDB-lite"/>
    </source>
</evidence>
<keyword evidence="5" id="KW-1185">Reference proteome</keyword>
<dbReference type="EMBL" id="AACS02000001">
    <property type="protein sequence ID" value="EAU93609.1"/>
    <property type="molecule type" value="Genomic_DNA"/>
</dbReference>
<evidence type="ECO:0000313" key="4">
    <source>
        <dbReference type="EMBL" id="EAU93609.1"/>
    </source>
</evidence>
<dbReference type="AlphaFoldDB" id="A8N070"/>
<dbReference type="SUPFAM" id="SSF52799">
    <property type="entry name" value="(Phosphotyrosine protein) phosphatases II"/>
    <property type="match status" value="1"/>
</dbReference>
<dbReference type="Proteomes" id="UP000001861">
    <property type="component" value="Unassembled WGS sequence"/>
</dbReference>
<dbReference type="InterPro" id="IPR016130">
    <property type="entry name" value="Tyr_Pase_AS"/>
</dbReference>
<dbReference type="eggNOG" id="ENOG502SKIE">
    <property type="taxonomic scope" value="Eukaryota"/>
</dbReference>
<dbReference type="STRING" id="240176.A8N070"/>
<protein>
    <submittedName>
        <fullName evidence="4">Dual specificity protein phosphatase</fullName>
    </submittedName>
</protein>
<gene>
    <name evidence="4" type="ORF">CC1G_02839</name>
</gene>
<sequence>MASYFPRRRLSSTTSNTSSSSCDSTSSPPTAPLARDIQRIQQKFKSLSPSAAPHPWRVVSPRPLPNSWWVTPLLVACEYPWSPKSANKPKLDELLRVGVRTFIDLTEDGELLPYEDILCKRAVLLGIDPSTIEYHRFPIRDRSLPKSLDFMDRVFLTLRQNEQRGRVSAIHCRGGIGRTGLVVGCWLVERGIAKSGEEALGIIASEWKSVEKCKRYPHSPETGPQFDFVYNFKPIATSHKLQTVTCVA</sequence>
<dbReference type="InParanoid" id="A8N070"/>
<dbReference type="PANTHER" id="PTHR23339">
    <property type="entry name" value="TYROSINE SPECIFIC PROTEIN PHOSPHATASE AND DUAL SPECIFICITY PROTEIN PHOSPHATASE"/>
    <property type="match status" value="1"/>
</dbReference>
<dbReference type="OrthoDB" id="2017893at2759"/>
<dbReference type="PROSITE" id="PS00383">
    <property type="entry name" value="TYR_PHOSPHATASE_1"/>
    <property type="match status" value="1"/>
</dbReference>
<proteinExistence type="predicted"/>
<dbReference type="Pfam" id="PF22784">
    <property type="entry name" value="PTP-SAK"/>
    <property type="match status" value="1"/>
</dbReference>
<dbReference type="RefSeq" id="XP_001828258.1">
    <property type="nucleotide sequence ID" value="XM_001828206.2"/>
</dbReference>
<dbReference type="GO" id="GO:0016791">
    <property type="term" value="F:phosphatase activity"/>
    <property type="evidence" value="ECO:0007669"/>
    <property type="project" value="UniProtKB-ARBA"/>
</dbReference>
<dbReference type="GeneID" id="6004696"/>
<accession>A8N070</accession>
<evidence type="ECO:0000313" key="5">
    <source>
        <dbReference type="Proteomes" id="UP000001861"/>
    </source>
</evidence>
<evidence type="ECO:0000259" key="3">
    <source>
        <dbReference type="PROSITE" id="PS50056"/>
    </source>
</evidence>
<dbReference type="PROSITE" id="PS51257">
    <property type="entry name" value="PROKAR_LIPOPROTEIN"/>
    <property type="match status" value="1"/>
</dbReference>
<keyword evidence="1" id="KW-0378">Hydrolase</keyword>
<comment type="caution">
    <text evidence="4">The sequence shown here is derived from an EMBL/GenBank/DDBJ whole genome shotgun (WGS) entry which is preliminary data.</text>
</comment>
<feature type="compositionally biased region" description="Low complexity" evidence="2">
    <location>
        <begin position="11"/>
        <end position="27"/>
    </location>
</feature>
<dbReference type="InterPro" id="IPR029021">
    <property type="entry name" value="Prot-tyrosine_phosphatase-like"/>
</dbReference>
<feature type="domain" description="Tyrosine specific protein phosphatases" evidence="3">
    <location>
        <begin position="148"/>
        <end position="192"/>
    </location>
</feature>
<feature type="region of interest" description="Disordered" evidence="2">
    <location>
        <begin position="1"/>
        <end position="32"/>
    </location>
</feature>
<organism evidence="4 5">
    <name type="scientific">Coprinopsis cinerea (strain Okayama-7 / 130 / ATCC MYA-4618 / FGSC 9003)</name>
    <name type="common">Inky cap fungus</name>
    <name type="synonym">Hormographiella aspergillata</name>
    <dbReference type="NCBI Taxonomy" id="240176"/>
    <lineage>
        <taxon>Eukaryota</taxon>
        <taxon>Fungi</taxon>
        <taxon>Dikarya</taxon>
        <taxon>Basidiomycota</taxon>
        <taxon>Agaricomycotina</taxon>
        <taxon>Agaricomycetes</taxon>
        <taxon>Agaricomycetidae</taxon>
        <taxon>Agaricales</taxon>
        <taxon>Agaricineae</taxon>
        <taxon>Psathyrellaceae</taxon>
        <taxon>Coprinopsis</taxon>
    </lineage>
</organism>